<feature type="region of interest" description="Disordered" evidence="1">
    <location>
        <begin position="1"/>
        <end position="29"/>
    </location>
</feature>
<evidence type="ECO:0000256" key="1">
    <source>
        <dbReference type="SAM" id="MobiDB-lite"/>
    </source>
</evidence>
<evidence type="ECO:0000313" key="2">
    <source>
        <dbReference type="EMBL" id="GKV03828.1"/>
    </source>
</evidence>
<dbReference type="AlphaFoldDB" id="A0AAV5IX98"/>
<dbReference type="Proteomes" id="UP001054252">
    <property type="component" value="Unassembled WGS sequence"/>
</dbReference>
<sequence length="95" mass="10813">MVGATGARRMRRRPVARASTSSTTTTSTASAVPLENNVSFQSNLNLPWLFSMCLNLRIYSQFFEYHTSDNTWCIHICLTIVYSYLNFPHLLFSSV</sequence>
<feature type="compositionally biased region" description="Low complexity" evidence="1">
    <location>
        <begin position="16"/>
        <end position="29"/>
    </location>
</feature>
<evidence type="ECO:0000313" key="3">
    <source>
        <dbReference type="Proteomes" id="UP001054252"/>
    </source>
</evidence>
<organism evidence="2 3">
    <name type="scientific">Rubroshorea leprosula</name>
    <dbReference type="NCBI Taxonomy" id="152421"/>
    <lineage>
        <taxon>Eukaryota</taxon>
        <taxon>Viridiplantae</taxon>
        <taxon>Streptophyta</taxon>
        <taxon>Embryophyta</taxon>
        <taxon>Tracheophyta</taxon>
        <taxon>Spermatophyta</taxon>
        <taxon>Magnoliopsida</taxon>
        <taxon>eudicotyledons</taxon>
        <taxon>Gunneridae</taxon>
        <taxon>Pentapetalae</taxon>
        <taxon>rosids</taxon>
        <taxon>malvids</taxon>
        <taxon>Malvales</taxon>
        <taxon>Dipterocarpaceae</taxon>
        <taxon>Rubroshorea</taxon>
    </lineage>
</organism>
<accession>A0AAV5IX98</accession>
<name>A0AAV5IX98_9ROSI</name>
<keyword evidence="3" id="KW-1185">Reference proteome</keyword>
<gene>
    <name evidence="2" type="ORF">SLEP1_g16071</name>
</gene>
<reference evidence="2 3" key="1">
    <citation type="journal article" date="2021" name="Commun. Biol.">
        <title>The genome of Shorea leprosula (Dipterocarpaceae) highlights the ecological relevance of drought in aseasonal tropical rainforests.</title>
        <authorList>
            <person name="Ng K.K.S."/>
            <person name="Kobayashi M.J."/>
            <person name="Fawcett J.A."/>
            <person name="Hatakeyama M."/>
            <person name="Paape T."/>
            <person name="Ng C.H."/>
            <person name="Ang C.C."/>
            <person name="Tnah L.H."/>
            <person name="Lee C.T."/>
            <person name="Nishiyama T."/>
            <person name="Sese J."/>
            <person name="O'Brien M.J."/>
            <person name="Copetti D."/>
            <person name="Mohd Noor M.I."/>
            <person name="Ong R.C."/>
            <person name="Putra M."/>
            <person name="Sireger I.Z."/>
            <person name="Indrioko S."/>
            <person name="Kosugi Y."/>
            <person name="Izuno A."/>
            <person name="Isagi Y."/>
            <person name="Lee S.L."/>
            <person name="Shimizu K.K."/>
        </authorList>
    </citation>
    <scope>NUCLEOTIDE SEQUENCE [LARGE SCALE GENOMIC DNA]</scope>
    <source>
        <strain evidence="2">214</strain>
    </source>
</reference>
<proteinExistence type="predicted"/>
<protein>
    <submittedName>
        <fullName evidence="2">Uncharacterized protein</fullName>
    </submittedName>
</protein>
<comment type="caution">
    <text evidence="2">The sequence shown here is derived from an EMBL/GenBank/DDBJ whole genome shotgun (WGS) entry which is preliminary data.</text>
</comment>
<dbReference type="EMBL" id="BPVZ01000021">
    <property type="protein sequence ID" value="GKV03828.1"/>
    <property type="molecule type" value="Genomic_DNA"/>
</dbReference>